<evidence type="ECO:0000313" key="5">
    <source>
        <dbReference type="Proteomes" id="UP000305730"/>
    </source>
</evidence>
<evidence type="ECO:0008006" key="7">
    <source>
        <dbReference type="Google" id="ProtNLM"/>
    </source>
</evidence>
<dbReference type="PANTHER" id="PTHR45947">
    <property type="entry name" value="SULFOQUINOVOSYL TRANSFERASE SQD2"/>
    <property type="match status" value="1"/>
</dbReference>
<evidence type="ECO:0000259" key="2">
    <source>
        <dbReference type="Pfam" id="PF13439"/>
    </source>
</evidence>
<dbReference type="Gene3D" id="3.40.50.2000">
    <property type="entry name" value="Glycogen Phosphorylase B"/>
    <property type="match status" value="2"/>
</dbReference>
<evidence type="ECO:0000313" key="6">
    <source>
        <dbReference type="Proteomes" id="UP000307706"/>
    </source>
</evidence>
<dbReference type="RefSeq" id="WP_138595079.1">
    <property type="nucleotide sequence ID" value="NZ_PNCK01000016.1"/>
</dbReference>
<reference evidence="5 6" key="1">
    <citation type="submission" date="2017-12" db="EMBL/GenBank/DDBJ databases">
        <authorList>
            <person name="Paulsen S."/>
            <person name="Gram L.K."/>
        </authorList>
    </citation>
    <scope>NUCLEOTIDE SEQUENCE [LARGE SCALE GENOMIC DNA]</scope>
    <source>
        <strain evidence="4 6">S2231</strain>
        <strain evidence="3 5">S2233</strain>
    </source>
</reference>
<feature type="domain" description="Glycosyltransferase subfamily 4-like N-terminal" evidence="2">
    <location>
        <begin position="16"/>
        <end position="204"/>
    </location>
</feature>
<dbReference type="Proteomes" id="UP000305730">
    <property type="component" value="Unassembled WGS sequence"/>
</dbReference>
<dbReference type="GO" id="GO:0016757">
    <property type="term" value="F:glycosyltransferase activity"/>
    <property type="evidence" value="ECO:0007669"/>
    <property type="project" value="InterPro"/>
</dbReference>
<dbReference type="Proteomes" id="UP000307706">
    <property type="component" value="Unassembled WGS sequence"/>
</dbReference>
<keyword evidence="5" id="KW-1185">Reference proteome</keyword>
<sequence>MKNHIILVSNAYHPNIGGIENSLHHLAKSYHKLGYKVDILVGNVNQVNTRCLPEFEVLDGINVHRFGVFNRHMRYPLLRSVARLINMRKKLKQLCDDNTLGVISRYHDTTVMAKIACKVPVIYLVPGVVREQDKPSNTFIGGGKWQYIKQWIRLYLHDFMQQFAFRKADSLLVFSKNMKQQIEGCFKRHKPVIDITKPGVDCERFYPVDADIKRALKQTLNLPENSPILLGVGRLVTAKGFHHLIAALPYCPQATAVILGDGPERASLENLAIELAVLERVVFTGAVAEPNLYYQAADVFMMTSLYEPLGQIVLEAIASGLPVVAFAKSAAPHTATDELLSTQSCVFVNSVDGLSLASAINSVLDNPSMRELLSKQGRALAIDSFSWRSLAKGLLRKMGAVKKGGDS</sequence>
<dbReference type="InterPro" id="IPR050194">
    <property type="entry name" value="Glycosyltransferase_grp1"/>
</dbReference>
<dbReference type="EMBL" id="PNCK01000016">
    <property type="protein sequence ID" value="TMP45696.1"/>
    <property type="molecule type" value="Genomic_DNA"/>
</dbReference>
<feature type="domain" description="Glycosyl transferase family 1" evidence="1">
    <location>
        <begin position="214"/>
        <end position="378"/>
    </location>
</feature>
<organism evidence="4 6">
    <name type="scientific">Pseudoalteromonas citrea</name>
    <dbReference type="NCBI Taxonomy" id="43655"/>
    <lineage>
        <taxon>Bacteria</taxon>
        <taxon>Pseudomonadati</taxon>
        <taxon>Pseudomonadota</taxon>
        <taxon>Gammaproteobacteria</taxon>
        <taxon>Alteromonadales</taxon>
        <taxon>Pseudoalteromonadaceae</taxon>
        <taxon>Pseudoalteromonas</taxon>
    </lineage>
</organism>
<comment type="caution">
    <text evidence="4">The sequence shown here is derived from an EMBL/GenBank/DDBJ whole genome shotgun (WGS) entry which is preliminary data.</text>
</comment>
<dbReference type="AlphaFoldDB" id="A0A5S3XRD7"/>
<evidence type="ECO:0000259" key="1">
    <source>
        <dbReference type="Pfam" id="PF00534"/>
    </source>
</evidence>
<dbReference type="InterPro" id="IPR028098">
    <property type="entry name" value="Glyco_trans_4-like_N"/>
</dbReference>
<dbReference type="CDD" id="cd03801">
    <property type="entry name" value="GT4_PimA-like"/>
    <property type="match status" value="1"/>
</dbReference>
<evidence type="ECO:0000313" key="3">
    <source>
        <dbReference type="EMBL" id="TMP45696.1"/>
    </source>
</evidence>
<name>A0A5S3XRD7_9GAMM</name>
<reference evidence="6" key="2">
    <citation type="submission" date="2019-06" db="EMBL/GenBank/DDBJ databases">
        <title>Co-occurence of chitin degradation, pigmentation and bioactivity in marine Pseudoalteromonas.</title>
        <authorList>
            <person name="Sonnenschein E.C."/>
            <person name="Bech P.K."/>
        </authorList>
    </citation>
    <scope>NUCLEOTIDE SEQUENCE [LARGE SCALE GENOMIC DNA]</scope>
    <source>
        <strain evidence="6">S2231</strain>
        <strain evidence="3">S2233</strain>
    </source>
</reference>
<protein>
    <recommendedName>
        <fullName evidence="7">Glycosyltransferase family 1 protein</fullName>
    </recommendedName>
</protein>
<dbReference type="EMBL" id="PNCL01000050">
    <property type="protein sequence ID" value="TMP59075.1"/>
    <property type="molecule type" value="Genomic_DNA"/>
</dbReference>
<proteinExistence type="predicted"/>
<dbReference type="OrthoDB" id="4611853at2"/>
<dbReference type="Pfam" id="PF00534">
    <property type="entry name" value="Glycos_transf_1"/>
    <property type="match status" value="1"/>
</dbReference>
<dbReference type="InterPro" id="IPR001296">
    <property type="entry name" value="Glyco_trans_1"/>
</dbReference>
<accession>A0A5S3XRD7</accession>
<dbReference type="Pfam" id="PF13439">
    <property type="entry name" value="Glyco_transf_4"/>
    <property type="match status" value="1"/>
</dbReference>
<dbReference type="SUPFAM" id="SSF53756">
    <property type="entry name" value="UDP-Glycosyltransferase/glycogen phosphorylase"/>
    <property type="match status" value="1"/>
</dbReference>
<evidence type="ECO:0000313" key="4">
    <source>
        <dbReference type="EMBL" id="TMP59075.1"/>
    </source>
</evidence>
<dbReference type="PANTHER" id="PTHR45947:SF3">
    <property type="entry name" value="SULFOQUINOVOSYL TRANSFERASE SQD2"/>
    <property type="match status" value="1"/>
</dbReference>
<gene>
    <name evidence="4" type="ORF">CWB96_10960</name>
    <name evidence="3" type="ORF">CWB97_03605</name>
</gene>
<reference evidence="4" key="3">
    <citation type="submission" date="2019-09" db="EMBL/GenBank/DDBJ databases">
        <title>Co-occurence of chitin degradation, pigmentation and bioactivity in marine Pseudoalteromonas.</title>
        <authorList>
            <person name="Sonnenschein E.C."/>
            <person name="Bech P.K."/>
        </authorList>
    </citation>
    <scope>NUCLEOTIDE SEQUENCE</scope>
    <source>
        <strain evidence="4">S2231</strain>
        <strain evidence="5">S2233</strain>
    </source>
</reference>